<dbReference type="GO" id="GO:0003735">
    <property type="term" value="F:structural constituent of ribosome"/>
    <property type="evidence" value="ECO:0007669"/>
    <property type="project" value="InterPro"/>
</dbReference>
<organism evidence="7">
    <name type="scientific">Candidatus Syntropharchaeum butanivorans</name>
    <dbReference type="NCBI Taxonomy" id="1839936"/>
    <lineage>
        <taxon>Archaea</taxon>
        <taxon>Methanobacteriati</taxon>
        <taxon>Methanobacteriota</taxon>
        <taxon>Stenosarchaea group</taxon>
        <taxon>Methanomicrobia</taxon>
        <taxon>Methanosarcinales</taxon>
        <taxon>ANME-2 cluster</taxon>
        <taxon>Candidatus Syntropharchaeum</taxon>
    </lineage>
</organism>
<comment type="function">
    <text evidence="6">This is one of the proteins that bind and probably mediate the attachment of the 5S RNA into the large ribosomal subunit, where it forms part of the central protuberance.</text>
</comment>
<sequence>MARGPRYRVPFRRRREGRTNYHKRLKLLLSKKPRMVVRCSNQGITIQLVTTGKDGDLTHVMARSLDLRKFGYKGYGGNTPAAYLTGLLFGKRAIDAGFDEAILDIGLATSSKGARVYAAVKGAIDAGLKVPCKEEMFPDDARIKGEVIAGYLDRYADLPRNVEEVKGAIMNGAR</sequence>
<keyword evidence="3 6" id="KW-0694">RNA-binding</keyword>
<dbReference type="CDD" id="cd00432">
    <property type="entry name" value="Ribosomal_L18_L5e"/>
    <property type="match status" value="1"/>
</dbReference>
<evidence type="ECO:0000256" key="3">
    <source>
        <dbReference type="ARBA" id="ARBA00022884"/>
    </source>
</evidence>
<dbReference type="Pfam" id="PF17144">
    <property type="entry name" value="Ribosomal_L5e"/>
    <property type="match status" value="2"/>
</dbReference>
<proteinExistence type="inferred from homology"/>
<dbReference type="PANTHER" id="PTHR23410:SF12">
    <property type="entry name" value="LARGE RIBOSOMAL SUBUNIT PROTEIN UL18"/>
    <property type="match status" value="1"/>
</dbReference>
<dbReference type="GO" id="GO:0022625">
    <property type="term" value="C:cytosolic large ribosomal subunit"/>
    <property type="evidence" value="ECO:0007669"/>
    <property type="project" value="TreeGrafter"/>
</dbReference>
<comment type="similarity">
    <text evidence="1 6">Belongs to the universal ribosomal protein uL18 family.</text>
</comment>
<dbReference type="NCBIfam" id="NF006342">
    <property type="entry name" value="PRK08569.1"/>
    <property type="match status" value="1"/>
</dbReference>
<evidence type="ECO:0000256" key="6">
    <source>
        <dbReference type="HAMAP-Rule" id="MF_01337"/>
    </source>
</evidence>
<gene>
    <name evidence="6" type="primary">rpl18</name>
    <name evidence="7" type="ORF">ENG09_05980</name>
</gene>
<reference evidence="7" key="1">
    <citation type="journal article" date="2020" name="mSystems">
        <title>Genome- and Community-Level Interaction Insights into Carbon Utilization and Element Cycling Functions of Hydrothermarchaeota in Hydrothermal Sediment.</title>
        <authorList>
            <person name="Zhou Z."/>
            <person name="Liu Y."/>
            <person name="Xu W."/>
            <person name="Pan J."/>
            <person name="Luo Z.H."/>
            <person name="Li M."/>
        </authorList>
    </citation>
    <scope>NUCLEOTIDE SEQUENCE [LARGE SCALE GENOMIC DNA]</scope>
    <source>
        <strain evidence="7">HyVt-185</strain>
    </source>
</reference>
<keyword evidence="4 6" id="KW-0689">Ribosomal protein</keyword>
<dbReference type="SUPFAM" id="SSF53137">
    <property type="entry name" value="Translational machinery components"/>
    <property type="match status" value="1"/>
</dbReference>
<keyword evidence="2 6" id="KW-0699">rRNA-binding</keyword>
<dbReference type="GO" id="GO:0008097">
    <property type="term" value="F:5S rRNA binding"/>
    <property type="evidence" value="ECO:0007669"/>
    <property type="project" value="InterPro"/>
</dbReference>
<evidence type="ECO:0000313" key="7">
    <source>
        <dbReference type="EMBL" id="HDM36774.1"/>
    </source>
</evidence>
<evidence type="ECO:0000256" key="4">
    <source>
        <dbReference type="ARBA" id="ARBA00022980"/>
    </source>
</evidence>
<dbReference type="InterPro" id="IPR005485">
    <property type="entry name" value="Rbsml_uL18_euk_arch"/>
</dbReference>
<accession>A0A7C0X2M1</accession>
<comment type="caution">
    <text evidence="7">The sequence shown here is derived from an EMBL/GenBank/DDBJ whole genome shotgun (WGS) entry which is preliminary data.</text>
</comment>
<dbReference type="GO" id="GO:0006412">
    <property type="term" value="P:translation"/>
    <property type="evidence" value="ECO:0007669"/>
    <property type="project" value="UniProtKB-UniRule"/>
</dbReference>
<dbReference type="Proteomes" id="UP000885863">
    <property type="component" value="Unassembled WGS sequence"/>
</dbReference>
<evidence type="ECO:0000256" key="1">
    <source>
        <dbReference type="ARBA" id="ARBA00007116"/>
    </source>
</evidence>
<evidence type="ECO:0000256" key="5">
    <source>
        <dbReference type="ARBA" id="ARBA00023274"/>
    </source>
</evidence>
<dbReference type="GO" id="GO:0000027">
    <property type="term" value="P:ribosomal large subunit assembly"/>
    <property type="evidence" value="ECO:0007669"/>
    <property type="project" value="TreeGrafter"/>
</dbReference>
<dbReference type="InterPro" id="IPR057268">
    <property type="entry name" value="Ribosomal_L18"/>
</dbReference>
<keyword evidence="5 6" id="KW-0687">Ribonucleoprotein</keyword>
<dbReference type="AlphaFoldDB" id="A0A7C0X2M1"/>
<comment type="subunit">
    <text evidence="6">Part of the 50S ribosomal subunit. Contacts the 5S and 23S rRNAs.</text>
</comment>
<dbReference type="PANTHER" id="PTHR23410">
    <property type="entry name" value="RIBOSOMAL PROTEIN L5-RELATED"/>
    <property type="match status" value="1"/>
</dbReference>
<dbReference type="HAMAP" id="MF_01337_A">
    <property type="entry name" value="Ribosomal_uL18_A"/>
    <property type="match status" value="1"/>
</dbReference>
<dbReference type="InterPro" id="IPR057267">
    <property type="entry name" value="Rbsml_uL18_arch"/>
</dbReference>
<dbReference type="EMBL" id="DQZR01000253">
    <property type="protein sequence ID" value="HDM36774.1"/>
    <property type="molecule type" value="Genomic_DNA"/>
</dbReference>
<evidence type="ECO:0000256" key="2">
    <source>
        <dbReference type="ARBA" id="ARBA00022730"/>
    </source>
</evidence>
<name>A0A7C0X2M1_9EURY</name>
<dbReference type="Gene3D" id="3.30.420.100">
    <property type="match status" value="1"/>
</dbReference>
<protein>
    <recommendedName>
        <fullName evidence="6">Large ribosomal subunit protein uL18</fullName>
    </recommendedName>
</protein>
<dbReference type="PRINTS" id="PR00058">
    <property type="entry name" value="RIBOSOMALL5"/>
</dbReference>